<dbReference type="NCBIfam" id="TIGR02436">
    <property type="entry name" value="four helix bundle protein"/>
    <property type="match status" value="1"/>
</dbReference>
<dbReference type="PANTHER" id="PTHR38471">
    <property type="entry name" value="FOUR HELIX BUNDLE PROTEIN"/>
    <property type="match status" value="1"/>
</dbReference>
<dbReference type="PANTHER" id="PTHR38471:SF2">
    <property type="entry name" value="FOUR HELIX BUNDLE PROTEIN"/>
    <property type="match status" value="1"/>
</dbReference>
<dbReference type="InterPro" id="IPR012657">
    <property type="entry name" value="23S_rRNA-intervening_sequence"/>
</dbReference>
<organism evidence="1 2">
    <name type="scientific">Flaviaesturariibacter amylovorans</name>
    <dbReference type="NCBI Taxonomy" id="1084520"/>
    <lineage>
        <taxon>Bacteria</taxon>
        <taxon>Pseudomonadati</taxon>
        <taxon>Bacteroidota</taxon>
        <taxon>Chitinophagia</taxon>
        <taxon>Chitinophagales</taxon>
        <taxon>Chitinophagaceae</taxon>
        <taxon>Flaviaestuariibacter</taxon>
    </lineage>
</organism>
<accession>A0ABP8G8X4</accession>
<dbReference type="CDD" id="cd16377">
    <property type="entry name" value="23S_rRNA_IVP_like"/>
    <property type="match status" value="1"/>
</dbReference>
<dbReference type="EMBL" id="BAABGY010000001">
    <property type="protein sequence ID" value="GAA4319617.1"/>
    <property type="molecule type" value="Genomic_DNA"/>
</dbReference>
<evidence type="ECO:0000313" key="2">
    <source>
        <dbReference type="Proteomes" id="UP001501725"/>
    </source>
</evidence>
<dbReference type="InterPro" id="IPR036583">
    <property type="entry name" value="23S_rRNA_IVS_sf"/>
</dbReference>
<reference evidence="2" key="1">
    <citation type="journal article" date="2019" name="Int. J. Syst. Evol. Microbiol.">
        <title>The Global Catalogue of Microorganisms (GCM) 10K type strain sequencing project: providing services to taxonomists for standard genome sequencing and annotation.</title>
        <authorList>
            <consortium name="The Broad Institute Genomics Platform"/>
            <consortium name="The Broad Institute Genome Sequencing Center for Infectious Disease"/>
            <person name="Wu L."/>
            <person name="Ma J."/>
        </authorList>
    </citation>
    <scope>NUCLEOTIDE SEQUENCE [LARGE SCALE GENOMIC DNA]</scope>
    <source>
        <strain evidence="2">JCM 17919</strain>
    </source>
</reference>
<dbReference type="Gene3D" id="1.20.1440.60">
    <property type="entry name" value="23S rRNA-intervening sequence"/>
    <property type="match status" value="1"/>
</dbReference>
<proteinExistence type="predicted"/>
<keyword evidence="2" id="KW-1185">Reference proteome</keyword>
<protein>
    <submittedName>
        <fullName evidence="1">Four helix bundle protein</fullName>
    </submittedName>
</protein>
<dbReference type="Pfam" id="PF05635">
    <property type="entry name" value="23S_rRNA_IVP"/>
    <property type="match status" value="1"/>
</dbReference>
<name>A0ABP8G8X4_9BACT</name>
<dbReference type="Proteomes" id="UP001501725">
    <property type="component" value="Unassembled WGS sequence"/>
</dbReference>
<dbReference type="SUPFAM" id="SSF158446">
    <property type="entry name" value="IVS-encoded protein-like"/>
    <property type="match status" value="1"/>
</dbReference>
<dbReference type="RefSeq" id="WP_345253020.1">
    <property type="nucleotide sequence ID" value="NZ_BAABGY010000001.1"/>
</dbReference>
<gene>
    <name evidence="1" type="ORF">GCM10023184_04460</name>
</gene>
<evidence type="ECO:0000313" key="1">
    <source>
        <dbReference type="EMBL" id="GAA4319617.1"/>
    </source>
</evidence>
<sequence length="132" mass="15299">MATFKRFEEIIAWQLAHQLCREIGRIARETGLAKDYKLREQVCDSSNSIMNNIAEGFGRTGNREFIGFLHIAHASCSETQSQLYTLHDRKYITPEEFDVLNLLAHRTSKAIYSLIGYLERSEIRGLRYRSRG</sequence>
<comment type="caution">
    <text evidence="1">The sequence shown here is derived from an EMBL/GenBank/DDBJ whole genome shotgun (WGS) entry which is preliminary data.</text>
</comment>